<protein>
    <recommendedName>
        <fullName evidence="9">Peptidase metallopeptidase domain-containing protein</fullName>
    </recommendedName>
</protein>
<feature type="binding site" evidence="7">
    <location>
        <position position="242"/>
    </location>
    <ligand>
        <name>Ca(2+)</name>
        <dbReference type="ChEBI" id="CHEBI:29108"/>
        <label>3</label>
    </ligand>
</feature>
<organism evidence="10">
    <name type="scientific">Rhododendron williamsianum</name>
    <dbReference type="NCBI Taxonomy" id="262921"/>
    <lineage>
        <taxon>Eukaryota</taxon>
        <taxon>Viridiplantae</taxon>
        <taxon>Streptophyta</taxon>
        <taxon>Embryophyta</taxon>
        <taxon>Tracheophyta</taxon>
        <taxon>Spermatophyta</taxon>
        <taxon>Magnoliopsida</taxon>
        <taxon>eudicotyledons</taxon>
        <taxon>Gunneridae</taxon>
        <taxon>Pentapetalae</taxon>
        <taxon>asterids</taxon>
        <taxon>Ericales</taxon>
        <taxon>Ericaceae</taxon>
        <taxon>Ericoideae</taxon>
        <taxon>Rhodoreae</taxon>
        <taxon>Rhododendron</taxon>
    </lineage>
</organism>
<sequence length="375" mass="41598">MDRRSGFCPWPSDDERKSEVMPLGFEIIIDKPPSVERVAGPADTDQVVVAGLIGEGPPLRGLVNRVVIDSKYEKVTTYAFGRLSGRGRSGLQQLWRRRTRRRLGMRGGGECEHEGLAGGDGEAQLGLPVSGNLDAITLSHITAPRCGVSDTDTSPFMRHYAYFTGRPRWTRNIPMTLTYAFSLQYSITVLNSSAVKTAFQRAFSRWSSVIPVNFTLTDDYVFADIKIGFYGGDHGDGEPFDGVLGVLAHSFSPEIGRLHLDAAETWAVDFESEKSEVAVDLESVALHEIGHVMGLKHTSVREAVMYPSLKPRERKLDLKVDDIKGIQDLYGSNPNFKFGSSNMESYISSNQAVVLRFGLPMWIKLVIVLIWFSCM</sequence>
<comment type="cofactor">
    <cofactor evidence="7">
        <name>Zn(2+)</name>
        <dbReference type="ChEBI" id="CHEBI:29105"/>
    </cofactor>
    <text evidence="7">Binds 2 Zn(2+) ions per subunit.</text>
</comment>
<evidence type="ECO:0000256" key="3">
    <source>
        <dbReference type="ARBA" id="ARBA00022801"/>
    </source>
</evidence>
<gene>
    <name evidence="10" type="ORF">C3L33_22179</name>
</gene>
<dbReference type="InterPro" id="IPR036365">
    <property type="entry name" value="PGBD-like_sf"/>
</dbReference>
<feature type="binding site" evidence="7">
    <location>
        <position position="291"/>
    </location>
    <ligand>
        <name>Zn(2+)</name>
        <dbReference type="ChEBI" id="CHEBI:29105"/>
        <label>2</label>
        <note>catalytic</note>
    </ligand>
</feature>
<evidence type="ECO:0000256" key="5">
    <source>
        <dbReference type="ARBA" id="ARBA00023049"/>
    </source>
</evidence>
<dbReference type="GO" id="GO:0006508">
    <property type="term" value="P:proteolysis"/>
    <property type="evidence" value="ECO:0007669"/>
    <property type="project" value="UniProtKB-KW"/>
</dbReference>
<dbReference type="GO" id="GO:0030574">
    <property type="term" value="P:collagen catabolic process"/>
    <property type="evidence" value="ECO:0007669"/>
    <property type="project" value="TreeGrafter"/>
</dbReference>
<evidence type="ECO:0000256" key="7">
    <source>
        <dbReference type="PIRSR" id="PIRSR621190-2"/>
    </source>
</evidence>
<dbReference type="PRINTS" id="PR00138">
    <property type="entry name" value="MATRIXIN"/>
</dbReference>
<dbReference type="CDD" id="cd04278">
    <property type="entry name" value="ZnMc_MMP"/>
    <property type="match status" value="1"/>
</dbReference>
<evidence type="ECO:0000313" key="10">
    <source>
        <dbReference type="EMBL" id="KAE9445914.1"/>
    </source>
</evidence>
<evidence type="ECO:0000256" key="4">
    <source>
        <dbReference type="ARBA" id="ARBA00022833"/>
    </source>
</evidence>
<dbReference type="SUPFAM" id="SSF47090">
    <property type="entry name" value="PGBD-like"/>
    <property type="match status" value="1"/>
</dbReference>
<dbReference type="GO" id="GO:0030198">
    <property type="term" value="P:extracellular matrix organization"/>
    <property type="evidence" value="ECO:0007669"/>
    <property type="project" value="TreeGrafter"/>
</dbReference>
<dbReference type="AlphaFoldDB" id="A0A6A4KPF2"/>
<proteinExistence type="predicted"/>
<feature type="binding site" evidence="7">
    <location>
        <position position="224"/>
    </location>
    <ligand>
        <name>Ca(2+)</name>
        <dbReference type="ChEBI" id="CHEBI:29108"/>
        <label>2</label>
    </ligand>
</feature>
<feature type="binding site" evidence="7">
    <location>
        <position position="264"/>
    </location>
    <ligand>
        <name>Ca(2+)</name>
        <dbReference type="ChEBI" id="CHEBI:29108"/>
        <label>1</label>
    </ligand>
</feature>
<dbReference type="InterPro" id="IPR006026">
    <property type="entry name" value="Peptidase_Metallo"/>
</dbReference>
<feature type="binding site" evidence="7">
    <location>
        <position position="297"/>
    </location>
    <ligand>
        <name>Zn(2+)</name>
        <dbReference type="ChEBI" id="CHEBI:29105"/>
        <label>2</label>
        <note>catalytic</note>
    </ligand>
</feature>
<dbReference type="GO" id="GO:0004222">
    <property type="term" value="F:metalloendopeptidase activity"/>
    <property type="evidence" value="ECO:0007669"/>
    <property type="project" value="InterPro"/>
</dbReference>
<feature type="domain" description="Peptidase metallopeptidase" evidence="9">
    <location>
        <begin position="165"/>
        <end position="332"/>
    </location>
</feature>
<feature type="binding site" description="in inhibited form" evidence="7">
    <location>
        <position position="146"/>
    </location>
    <ligand>
        <name>Zn(2+)</name>
        <dbReference type="ChEBI" id="CHEBI:29105"/>
        <label>2</label>
        <note>catalytic</note>
    </ligand>
</feature>
<name>A0A6A4KPF2_9ERIC</name>
<dbReference type="SMART" id="SM00235">
    <property type="entry name" value="ZnMc"/>
    <property type="match status" value="1"/>
</dbReference>
<feature type="transmembrane region" description="Helical" evidence="8">
    <location>
        <begin position="353"/>
        <end position="372"/>
    </location>
</feature>
<reference evidence="10" key="1">
    <citation type="journal article" date="2019" name="Genome Biol. Evol.">
        <title>The Rhododendron genome and chromosomal organization provide insight into shared whole-genome duplications across the heath family (Ericaceae).</title>
        <authorList>
            <person name="Soza V.L."/>
            <person name="Lindsley D."/>
            <person name="Waalkes A."/>
            <person name="Ramage E."/>
            <person name="Patwardhan R.P."/>
            <person name="Burton J.N."/>
            <person name="Adey A."/>
            <person name="Kumar A."/>
            <person name="Qiu R."/>
            <person name="Shendure J."/>
            <person name="Hall B."/>
        </authorList>
    </citation>
    <scope>NUCLEOTIDE SEQUENCE</scope>
    <source>
        <strain evidence="10">RSF 1966-606</strain>
    </source>
</reference>
<evidence type="ECO:0000256" key="6">
    <source>
        <dbReference type="PIRSR" id="PIRSR621190-1"/>
    </source>
</evidence>
<dbReference type="GO" id="GO:0008270">
    <property type="term" value="F:zinc ion binding"/>
    <property type="evidence" value="ECO:0007669"/>
    <property type="project" value="InterPro"/>
</dbReference>
<dbReference type="Pfam" id="PF00413">
    <property type="entry name" value="Peptidase_M10"/>
    <property type="match status" value="1"/>
</dbReference>
<feature type="binding site" evidence="7">
    <location>
        <position position="249"/>
    </location>
    <ligand>
        <name>Zn(2+)</name>
        <dbReference type="ChEBI" id="CHEBI:29105"/>
        <label>1</label>
    </ligand>
</feature>
<feature type="active site" evidence="6">
    <location>
        <position position="288"/>
    </location>
</feature>
<dbReference type="Gene3D" id="3.40.390.10">
    <property type="entry name" value="Collagenase (Catalytic Domain)"/>
    <property type="match status" value="1"/>
</dbReference>
<dbReference type="InterPro" id="IPR033739">
    <property type="entry name" value="M10A_MMP"/>
</dbReference>
<keyword evidence="1" id="KW-0645">Protease</keyword>
<dbReference type="GO" id="GO:0031012">
    <property type="term" value="C:extracellular matrix"/>
    <property type="evidence" value="ECO:0007669"/>
    <property type="project" value="InterPro"/>
</dbReference>
<feature type="non-terminal residue" evidence="10">
    <location>
        <position position="1"/>
    </location>
</feature>
<comment type="cofactor">
    <cofactor evidence="7">
        <name>Ca(2+)</name>
        <dbReference type="ChEBI" id="CHEBI:29108"/>
    </cofactor>
    <text evidence="7">Can bind about 5 Ca(2+) ions per subunit.</text>
</comment>
<feature type="binding site" evidence="7">
    <location>
        <position position="264"/>
    </location>
    <ligand>
        <name>Ca(2+)</name>
        <dbReference type="ChEBI" id="CHEBI:29108"/>
        <label>3</label>
    </ligand>
</feature>
<keyword evidence="7" id="KW-0106">Calcium</keyword>
<dbReference type="PANTHER" id="PTHR10201">
    <property type="entry name" value="MATRIX METALLOPROTEINASE"/>
    <property type="match status" value="1"/>
</dbReference>
<feature type="binding site" evidence="7">
    <location>
        <position position="261"/>
    </location>
    <ligand>
        <name>Ca(2+)</name>
        <dbReference type="ChEBI" id="CHEBI:29108"/>
        <label>3</label>
    </ligand>
</feature>
<feature type="binding site" evidence="7">
    <location>
        <position position="287"/>
    </location>
    <ligand>
        <name>Zn(2+)</name>
        <dbReference type="ChEBI" id="CHEBI:29105"/>
        <label>2</label>
        <note>catalytic</note>
    </ligand>
</feature>
<feature type="binding site" evidence="7">
    <location>
        <position position="234"/>
    </location>
    <ligand>
        <name>Zn(2+)</name>
        <dbReference type="ChEBI" id="CHEBI:29105"/>
        <label>1</label>
    </ligand>
</feature>
<evidence type="ECO:0000259" key="9">
    <source>
        <dbReference type="SMART" id="SM00235"/>
    </source>
</evidence>
<dbReference type="InterPro" id="IPR021190">
    <property type="entry name" value="Pept_M10A"/>
</dbReference>
<keyword evidence="5" id="KW-0482">Metalloprotease</keyword>
<evidence type="ECO:0000256" key="8">
    <source>
        <dbReference type="SAM" id="Phobius"/>
    </source>
</evidence>
<feature type="binding site" evidence="7">
    <location>
        <position position="259"/>
    </location>
    <ligand>
        <name>Zn(2+)</name>
        <dbReference type="ChEBI" id="CHEBI:29105"/>
        <label>1</label>
    </ligand>
</feature>
<keyword evidence="2 7" id="KW-0479">Metal-binding</keyword>
<keyword evidence="4 7" id="KW-0862">Zinc</keyword>
<keyword evidence="8" id="KW-1133">Transmembrane helix</keyword>
<feature type="binding site" evidence="7">
    <location>
        <position position="305"/>
    </location>
    <ligand>
        <name>Zn(2+)</name>
        <dbReference type="ChEBI" id="CHEBI:29105"/>
        <label>2</label>
        <note>catalytic</note>
    </ligand>
</feature>
<comment type="caution">
    <text evidence="10">The sequence shown here is derived from an EMBL/GenBank/DDBJ whole genome shotgun (WGS) entry which is preliminary data.</text>
</comment>
<dbReference type="EMBL" id="QEFC01003992">
    <property type="protein sequence ID" value="KAE9445914.1"/>
    <property type="molecule type" value="Genomic_DNA"/>
</dbReference>
<accession>A0A6A4KPF2</accession>
<dbReference type="PANTHER" id="PTHR10201:SF321">
    <property type="entry name" value="METALLOENDOPROTEINASE 4-MMP"/>
    <property type="match status" value="1"/>
</dbReference>
<keyword evidence="3" id="KW-0378">Hydrolase</keyword>
<keyword evidence="8" id="KW-0812">Transmembrane</keyword>
<evidence type="ECO:0000256" key="1">
    <source>
        <dbReference type="ARBA" id="ARBA00022670"/>
    </source>
</evidence>
<evidence type="ECO:0000256" key="2">
    <source>
        <dbReference type="ARBA" id="ARBA00022723"/>
    </source>
</evidence>
<feature type="binding site" evidence="7">
    <location>
        <position position="236"/>
    </location>
    <ligand>
        <name>Zn(2+)</name>
        <dbReference type="ChEBI" id="CHEBI:29105"/>
        <label>1</label>
    </ligand>
</feature>
<dbReference type="InterPro" id="IPR024079">
    <property type="entry name" value="MetalloPept_cat_dom_sf"/>
</dbReference>
<dbReference type="SUPFAM" id="SSF55486">
    <property type="entry name" value="Metalloproteases ('zincins'), catalytic domain"/>
    <property type="match status" value="1"/>
</dbReference>
<dbReference type="InterPro" id="IPR001818">
    <property type="entry name" value="Pept_M10_metallopeptidase"/>
</dbReference>
<feature type="binding site" evidence="7">
    <location>
        <position position="241"/>
    </location>
    <ligand>
        <name>Ca(2+)</name>
        <dbReference type="ChEBI" id="CHEBI:29108"/>
        <label>3</label>
    </ligand>
</feature>
<keyword evidence="8" id="KW-0472">Membrane</keyword>
<dbReference type="OrthoDB" id="406838at2759"/>